<evidence type="ECO:0000256" key="15">
    <source>
        <dbReference type="SAM" id="MobiDB-lite"/>
    </source>
</evidence>
<dbReference type="InterPro" id="IPR002126">
    <property type="entry name" value="Cadherin-like_dom"/>
</dbReference>
<evidence type="ECO:0000256" key="3">
    <source>
        <dbReference type="ARBA" id="ARBA00022536"/>
    </source>
</evidence>
<evidence type="ECO:0000256" key="9">
    <source>
        <dbReference type="ARBA" id="ARBA00022989"/>
    </source>
</evidence>
<feature type="domain" description="Cadherin" evidence="20">
    <location>
        <begin position="1826"/>
        <end position="1921"/>
    </location>
</feature>
<dbReference type="GO" id="GO:0007156">
    <property type="term" value="P:homophilic cell adhesion via plasma membrane adhesion molecules"/>
    <property type="evidence" value="ECO:0007669"/>
    <property type="project" value="InterPro"/>
</dbReference>
<feature type="domain" description="Cadherin" evidence="20">
    <location>
        <begin position="457"/>
        <end position="562"/>
    </location>
</feature>
<feature type="domain" description="Cadherin" evidence="20">
    <location>
        <begin position="2333"/>
        <end position="2434"/>
    </location>
</feature>
<feature type="domain" description="Cadherin" evidence="20">
    <location>
        <begin position="147"/>
        <end position="254"/>
    </location>
</feature>
<dbReference type="InterPro" id="IPR020894">
    <property type="entry name" value="Cadherin_CS"/>
</dbReference>
<dbReference type="GO" id="GO:0005886">
    <property type="term" value="C:plasma membrane"/>
    <property type="evidence" value="ECO:0007669"/>
    <property type="project" value="UniProtKB-SubCell"/>
</dbReference>
<dbReference type="FunFam" id="2.60.40.60:FF:000024">
    <property type="entry name" value="FAT atypical cadherin 3"/>
    <property type="match status" value="1"/>
</dbReference>
<evidence type="ECO:0000259" key="20">
    <source>
        <dbReference type="PROSITE" id="PS50268"/>
    </source>
</evidence>
<dbReference type="FunFam" id="2.60.40.60:FF:000061">
    <property type="entry name" value="FAT atypical cadherin 3"/>
    <property type="match status" value="1"/>
</dbReference>
<dbReference type="FunFam" id="2.60.40.60:FF:000089">
    <property type="entry name" value="FAT atypical cadherin 1"/>
    <property type="match status" value="1"/>
</dbReference>
<dbReference type="FunFam" id="2.60.40.60:FF:000033">
    <property type="entry name" value="FAT atypical cadherin 1"/>
    <property type="match status" value="1"/>
</dbReference>
<evidence type="ECO:0000256" key="14">
    <source>
        <dbReference type="PROSITE-ProRule" id="PRU00076"/>
    </source>
</evidence>
<dbReference type="FunFam" id="2.60.40.60:FF:000215">
    <property type="entry name" value="FAT atypical cadherin 2"/>
    <property type="match status" value="1"/>
</dbReference>
<dbReference type="Pfam" id="PF00028">
    <property type="entry name" value="Cadherin"/>
    <property type="match status" value="28"/>
</dbReference>
<evidence type="ECO:0000256" key="5">
    <source>
        <dbReference type="ARBA" id="ARBA00022729"/>
    </source>
</evidence>
<dbReference type="PANTHER" id="PTHR24026">
    <property type="entry name" value="FAT ATYPICAL CADHERIN-RELATED"/>
    <property type="match status" value="1"/>
</dbReference>
<evidence type="ECO:0000256" key="16">
    <source>
        <dbReference type="SAM" id="Phobius"/>
    </source>
</evidence>
<evidence type="ECO:0000313" key="21">
    <source>
        <dbReference type="Ensembl" id="ENSCUSP00005018597.1"/>
    </source>
</evidence>
<dbReference type="Proteomes" id="UP000694563">
    <property type="component" value="Chromosome 15"/>
</dbReference>
<feature type="domain" description="Cadherin" evidence="20">
    <location>
        <begin position="361"/>
        <end position="456"/>
    </location>
</feature>
<dbReference type="FunFam" id="2.60.40.60:FF:000116">
    <property type="entry name" value="Dachsous cadherin-related 2"/>
    <property type="match status" value="1"/>
</dbReference>
<dbReference type="FunFam" id="2.60.40.60:FF:000058">
    <property type="entry name" value="FAT atypical cadherin 3"/>
    <property type="match status" value="1"/>
</dbReference>
<dbReference type="FunFam" id="2.60.120.200:FF:000139">
    <property type="entry name" value="FAT atypical cadherin 2"/>
    <property type="match status" value="1"/>
</dbReference>
<dbReference type="FunFam" id="2.60.40.60:FF:000039">
    <property type="entry name" value="FAT atypical cadherin 3"/>
    <property type="match status" value="1"/>
</dbReference>
<keyword evidence="5 17" id="KW-0732">Signal</keyword>
<dbReference type="SMART" id="SM00112">
    <property type="entry name" value="CA"/>
    <property type="match status" value="32"/>
</dbReference>
<feature type="domain" description="Cadherin" evidence="20">
    <location>
        <begin position="3487"/>
        <end position="3574"/>
    </location>
</feature>
<dbReference type="InterPro" id="IPR001791">
    <property type="entry name" value="Laminin_G"/>
</dbReference>
<dbReference type="SUPFAM" id="SSF49313">
    <property type="entry name" value="Cadherin-like"/>
    <property type="match status" value="33"/>
</dbReference>
<dbReference type="PRINTS" id="PR00205">
    <property type="entry name" value="CADHERIN"/>
</dbReference>
<keyword evidence="22" id="KW-1185">Reference proteome</keyword>
<feature type="chain" id="PRO_5034320796" evidence="17">
    <location>
        <begin position="22"/>
        <end position="4309"/>
    </location>
</feature>
<feature type="domain" description="Cadherin" evidence="20">
    <location>
        <begin position="2024"/>
        <end position="2124"/>
    </location>
</feature>
<feature type="domain" description="Cadherin" evidence="20">
    <location>
        <begin position="2539"/>
        <end position="2645"/>
    </location>
</feature>
<evidence type="ECO:0000256" key="17">
    <source>
        <dbReference type="SAM" id="SignalP"/>
    </source>
</evidence>
<feature type="compositionally biased region" description="Pro residues" evidence="15">
    <location>
        <begin position="4169"/>
        <end position="4180"/>
    </location>
</feature>
<dbReference type="FunFam" id="2.60.40.60:FF:000059">
    <property type="entry name" value="FAT atypical cadherin 3"/>
    <property type="match status" value="1"/>
</dbReference>
<dbReference type="SMART" id="SM00181">
    <property type="entry name" value="EGF"/>
    <property type="match status" value="2"/>
</dbReference>
<dbReference type="FunFam" id="2.60.40.60:FF:000041">
    <property type="entry name" value="FAT atypical cadherin 1"/>
    <property type="match status" value="1"/>
</dbReference>
<dbReference type="SMART" id="SM00282">
    <property type="entry name" value="LamG"/>
    <property type="match status" value="1"/>
</dbReference>
<dbReference type="InterPro" id="IPR015919">
    <property type="entry name" value="Cadherin-like_sf"/>
</dbReference>
<evidence type="ECO:0000256" key="1">
    <source>
        <dbReference type="ARBA" id="ARBA00004162"/>
    </source>
</evidence>
<organism evidence="21 22">
    <name type="scientific">Catharus ustulatus</name>
    <name type="common">Russet-backed thrush</name>
    <name type="synonym">Hylocichla ustulatus</name>
    <dbReference type="NCBI Taxonomy" id="91951"/>
    <lineage>
        <taxon>Eukaryota</taxon>
        <taxon>Metazoa</taxon>
        <taxon>Chordata</taxon>
        <taxon>Craniata</taxon>
        <taxon>Vertebrata</taxon>
        <taxon>Euteleostomi</taxon>
        <taxon>Archelosauria</taxon>
        <taxon>Archosauria</taxon>
        <taxon>Dinosauria</taxon>
        <taxon>Saurischia</taxon>
        <taxon>Theropoda</taxon>
        <taxon>Coelurosauria</taxon>
        <taxon>Aves</taxon>
        <taxon>Neognathae</taxon>
        <taxon>Neoaves</taxon>
        <taxon>Telluraves</taxon>
        <taxon>Australaves</taxon>
        <taxon>Passeriformes</taxon>
        <taxon>Turdidae</taxon>
        <taxon>Catharus</taxon>
    </lineage>
</organism>
<dbReference type="Ensembl" id="ENSCUST00005019293.1">
    <property type="protein sequence ID" value="ENSCUSP00005018597.1"/>
    <property type="gene ID" value="ENSCUSG00005011797.1"/>
</dbReference>
<dbReference type="FunFam" id="2.60.40.60:FF:000037">
    <property type="entry name" value="FAT atypical cadherin 1"/>
    <property type="match status" value="1"/>
</dbReference>
<dbReference type="FunFam" id="2.60.40.60:FF:000015">
    <property type="entry name" value="FAT atypical cadherin 1"/>
    <property type="match status" value="1"/>
</dbReference>
<feature type="signal peptide" evidence="17">
    <location>
        <begin position="1"/>
        <end position="21"/>
    </location>
</feature>
<dbReference type="FunFam" id="2.60.40.60:FF:000026">
    <property type="entry name" value="FAT atypical cadherin 1"/>
    <property type="match status" value="2"/>
</dbReference>
<dbReference type="FunFam" id="2.60.40.60:FF:000051">
    <property type="entry name" value="FAT atypical cadherin 1"/>
    <property type="match status" value="1"/>
</dbReference>
<feature type="domain" description="Cadherin" evidence="20">
    <location>
        <begin position="2226"/>
        <end position="2332"/>
    </location>
</feature>
<evidence type="ECO:0000256" key="7">
    <source>
        <dbReference type="ARBA" id="ARBA00022837"/>
    </source>
</evidence>
<reference evidence="21" key="2">
    <citation type="submission" date="2025-08" db="UniProtKB">
        <authorList>
            <consortium name="Ensembl"/>
        </authorList>
    </citation>
    <scope>IDENTIFICATION</scope>
</reference>
<feature type="domain" description="Cadherin" evidence="20">
    <location>
        <begin position="3067"/>
        <end position="3171"/>
    </location>
</feature>
<dbReference type="Pfam" id="PF00008">
    <property type="entry name" value="EGF"/>
    <property type="match status" value="1"/>
</dbReference>
<feature type="domain" description="Cadherin" evidence="20">
    <location>
        <begin position="2860"/>
        <end position="2964"/>
    </location>
</feature>
<feature type="domain" description="Cadherin" evidence="20">
    <location>
        <begin position="3172"/>
        <end position="3276"/>
    </location>
</feature>
<dbReference type="Gene3D" id="2.60.120.200">
    <property type="match status" value="1"/>
</dbReference>
<feature type="domain" description="Cadherin" evidence="20">
    <location>
        <begin position="713"/>
        <end position="817"/>
    </location>
</feature>
<evidence type="ECO:0000256" key="4">
    <source>
        <dbReference type="ARBA" id="ARBA00022692"/>
    </source>
</evidence>
<dbReference type="FunFam" id="2.60.40.60:FF:000032">
    <property type="entry name" value="FAT atypical cadherin 1"/>
    <property type="match status" value="1"/>
</dbReference>
<dbReference type="FunFam" id="2.60.40.60:FF:000066">
    <property type="entry name" value="FAT atypical cadherin 1"/>
    <property type="match status" value="1"/>
</dbReference>
<evidence type="ECO:0000256" key="8">
    <source>
        <dbReference type="ARBA" id="ARBA00022889"/>
    </source>
</evidence>
<feature type="domain" description="Cadherin" evidence="20">
    <location>
        <begin position="1403"/>
        <end position="1508"/>
    </location>
</feature>
<feature type="region of interest" description="Disordered" evidence="15">
    <location>
        <begin position="4160"/>
        <end position="4190"/>
    </location>
</feature>
<dbReference type="PROSITE" id="PS50268">
    <property type="entry name" value="CADHERIN_2"/>
    <property type="match status" value="31"/>
</dbReference>
<evidence type="ECO:0000256" key="12">
    <source>
        <dbReference type="ARBA" id="ARBA00023180"/>
    </source>
</evidence>
<name>A0A8C3UTI4_CATUS</name>
<evidence type="ECO:0000259" key="19">
    <source>
        <dbReference type="PROSITE" id="PS50026"/>
    </source>
</evidence>
<feature type="domain" description="Cadherin" evidence="20">
    <location>
        <begin position="563"/>
        <end position="664"/>
    </location>
</feature>
<dbReference type="FunFam" id="2.60.40.60:FF:000064">
    <property type="entry name" value="FAT atypical cadherin 1"/>
    <property type="match status" value="1"/>
</dbReference>
<dbReference type="FunFam" id="2.60.40.60:FF:000194">
    <property type="entry name" value="FAT atypical cadherin 2"/>
    <property type="match status" value="1"/>
</dbReference>
<sequence>MTLHIFVAVFLMHCVVYKASCGKSSTSPLHFTHFFYNATIYENSAPKTYVESYVKMGIYKREPEWDIRYRIASGDNSGLFKTEEHVIGDFCFLRIRTRSSNTALLNREVKDSYMLMIKATESTFPYEAWAKVLIHILDRNDLKPLFSPPSYKVSIREDTPLKTVISTLSATDADAGQNAEFYYALNTKSTLFTVHPTTGAVLVSGRLNSTHRGRHNLQVLAVDRMRKITEGNGFGNLASLTIQVEPSARKPPSISSVKVTSPDSDEDFIYATLSVESGDSEAGIDSVEFVDGDPGRHFKVIKSYFGSTEFMIVSNKEINWLLHPFGFNLSVQAKDKSKPPLFSPVRVVHIPPAKYVSARFEKEVYRVQLSEFSPVGSQVVMVKITPVFPNLKYILRPTPDSSGFKINPHTGLITTVRAMDFHEQSSFELEVTTSNSHTSTTVLIDVTDCNNHAPSFTQSSYHGAFDENAPPGTSVLTVRATDEDKGDNGFVTYSIANQKSVPFVIDSYSGVISTSKSMDYELMQRWYHLRVWASDWGSPFRHETEVYVSLTLSNVNDNAPVFEKASCSGTIPRDFPVGSPVATVSAIDSDELQHIKYEIKSGNELQHFELNPISGVISLRISLRDLPSEQPLFYSLKITATDGENYALPTSVNITVVSQGLPVKMQCEETGVLKQLTETIIHSIESQSQGHGQDDETSLNLHLINHNAPKFDDSFPRSIDIIETVPINSTIADLSAIDPDTGFNGKLVYVISDGNDDSCFTIDLELGLLQVLSPLDHEQTSFYILNITVYDLGTPQKSSWKLLAVNVLDTNDNTPKFPQGAYWVAIPEHVAAGTTIAQLKAEDADTDDNGRVKYSLLTPTDKFAINSVTGEVTVTGALDRELWPCYVLKIEARDQPKTGFQLFSVTDLIVTLEDVNDNTPQCLPALNSVKVPEDLPVGTVLLFLEAFDPDAGSGGEVRYSLINNEEMMFHVDKLTGALRLEKELDYEKRDSYNLTVQVSDGGKPFSRSSLCHLEVNVIDVNENLNPPRFASFVFKGWVQENSPKGTSVMMVTAKDIDRGKDGEVQYFLREGTGLSVFHIEKDTGVLVLVCTKTYPQQKQALTFHRISQPGKVAVRVCVCKEQEADLRLFCHLSSLNPSQTFSVLLLGTIRTIGSLDREATSHYWLTVAVSDNGEPALKSTSRVVIQVLDANDNPPSFPHKLFMVQLPERAASETPLPVYRLIASDRDQGQNSQITYTIEEEEEGIFTINPTTGTVFSRKAFPASEYNILTVKATDGGSPPLSSHVRLHISWVARPGPSSEPLAFDEPHFNFAVMETDPVNHMVGVISIEMGPSQVWFNITGGDDDMDFDIEKSTGSMVIARPLDARKKSSYNLTVEVTDGSSTIKTQAFIHVIDINQHRPQFLESHYEERIPEDTPSGREILRVSATDKDKGKGLIYTIHGSVDPRSTRLFHLDPGNGALTTAEGFSSQPMPQHILTVMVRDQEVPIKRNFVRVIVHVDSCNLHPPQFSSIHYEAEVLDSAVVGTEVIQVRALDQDQGANAEIRYSLQAGNGEGFFSIDPYSGIVTVAQKLDPSRQERFTLIVKAEDQGFPQLKDSATVHVHIRPSDRTPPKFPEAEYITEISESTAVGTPLIQVSATSLSPVSYEIKDGNGDGVFCMNYQSGLISTQKSLDFEQVSFYQLKVRGTNMAGAFMDTVVLIYVIDENDNVPVFVKPSFIGWIMENAPPQSMVLDESNAPLVTYATDADQDSNALLVYEILEPEALKYFTVDPSTGTLTSRADIDYELTPVFHFTVHVHDSGSPSLFASKPAKVTIHVKDVNDSPPVFLKDTYDISVLLPAHPGMELLSVQAKDADSEVTYSIVEGNLDSAFHIHPLTGLISILNTTGLRSHRELTVRAGDGLYKSTALVKLNLTQAQGTSLKFDQDVYTATVKENSTDEKTLTILGVRGYQLNEPLSYSLLNEKERFKMIQASGVLQTKGVKFDREMQDMHEVAVEVKDNRKPPRVSQATVRVYVEDVNDNPPQFENVPYYASVQDGTEPGDVLFQVSATDKDVGDNGAVTYSFAEEYKYFRIDPYLGDISLKRPLDYQALNKYNLRVIAKDKGEPPLRAEEEVVISVRNRSNPLFQSLYYRVKVPENVPPYTSILHIQARSPEGLRLIYNIVEEDSLKLFNTDFKTGVLTVTGQLDYELETKHTFTVRATDTALGSFSEARVEVEVEDINDNPPVFSQIVYTASVSESLPPQTPVVQLFASDKDSGRNKVVSYQIMDDGSDAAKFFNIDASTGQITTAQALDYETNQQFRLKVRAADHGVPPLSSDALVIVDVTDINDNPPEFSQLQYEAKVSEMATCGHIVIKVQALDPDSGDTTRLEYVILSGNDNRHFAINSTSGIISMFNRCKKDLEPSYNLRVSASDGVFKSTVPVYINTTNANKYSPSFQQSVYEAELAENAEIGTKVIELLAIDPDGGPYGTIDYTIINKLAHEKFSIDNKGCIATLQKLDRENSTERVIAIKVMAKDGGGKVAFCTVKIILTDENDNPPLFKASEYTLSIQSNVSKGSPVIQVLAYDADEGANADVIYSVDSVEDVAEDLVEINAATGVVKVKESLIGLENRAFNFKVKAEDGRPPHWNSLVPVNLQIVPREVTLPRFSEPLYTFSASEDLPEGSEIGSVKAFAEDPIIYSLVKGTTTESNKDEVFTLDEQTGALKIKKPMDHETTKWYQVDVMAHCSHLETELVSLVSVNIQVQDVNDNRPVFEADPYRAFVMENMPSGTTVIQVTANDQDMGSDGQVTYSLEAESGNLRGLFTIDGESGWITTLKELDCEDQEIYRFYVVATDHGRKVQLSSQTLVEVTVSDENDNAPQFTSDFYKGSVIENAEPGQVVVTLSTIDADISEQNRRVTCYITEGDVLGQFTVDQIEGEWTISSKKPLDREDTEKYLLKVMASDGKFQATTEVEIFVLDINDNSPECGQILYTGRVSEDAGPGLFILKISATDPDVGSNAQVTYSLHGPGAEEFRLGAHTGELTTFAPLDREQKPTYHLVAKATDGGGRSCQADVTLIIEDTNDNAPRFFPSHCAVAVFDNTTTKTPIAVVAARDLDEGLNAEVVYSLSDSANGHFSIEETTGVIHLEKPLKDSQHSAFELTVCATDRGTPQPLSSLGTVTVSVVDLNEYLPVFLAPEYVAMVKEDVAVGTEVLNLSALTRDNAENTEIKYEIVNGNDHGKFQLNSNTGALYINGSLDFEASHEYYLSIEGTRKGSASLSDVTMVVINITDINDHAPEFIQDPYFTDIREDAAIGEVILTVSADDLDGSMNNQITYSIVEGNPLGHFAIQPKNGQISIAKHLDREEISSYSLTVRATDNGHPAQFSDVPVHVHVSDVNDNPPRFFQLNYSVVVQENAPVGTSVLELIMSDRDSPENGPPYSFQITQGNDGKAFEVTQNGLLVTSSVLNRRMKEQYLLQVQVSDSGIPPLSSSAFINIQVTEQSQYAPSALPLEIFITTNEEAFRGGVLGKIHATDRDPHDTLVYTLVAQVPKEGLFSVGAADGKIIAGDKLPHGHYLLNVTVSDGTFTATTSVSVHVWCFTQEALDKAVVLHFRHLSPEEFVGDHWRNLQRFLGNILVTRRQNIHMASLQPAAASDGVDLLLAVGEPHGSLYEPRVLASKLTGSAGEMDQLVGLRMKKAIHVPCHGSDCAHRVCRETIQLDPGMMSTYSTARLSVLTPRHSLEQICSCNGTAVRFGGHSYIWYQHSQVGSWHMHFRLKTHQHHAVVFHANGTDHATLEVVNGVPQLGYSCRGSSSGNLSSSRFVSDGEWHSVFLEVKNTSVRLLIDGLGNASLQLPGTCGVSQGRRDLVFGGLRQSLQSQRVTRGFRGCLDVVAINGREVVLLPGKGQSKEVLEEVGIRQCCSPTGACSSSPCLNNGMCSETHGGGYTCICPGLFSGEHCELGDSPCESKPCLHGGTCTLSGSVHCICPSDFQGEYCTQPIITPAIVPTQWALGPQEIAEIAAGVLGAAILAALFVLVRKRCRQRAKAHKPVAREDPDLLSKSEFSKSVGVGTQPVPPIELNILSDAAHNNLDRATPEQRKAAGTPEFVTFNSANAPKHRGTIVCSVAPNLPPAAPPSNSDNESFIKCTWAREEMVYPAETTYWPPRYLSSDVQEYSHYEVIQGPPASSSHPPLPPPPPPPADTEPVALYGGFPFPLDQSNKRAPIPPRYSNQNLEDFLPLGPVDMGSSQCQNEYTAISYYPAQLVQGEGVPYQPEPGYKRVSMRLSVAQPSYADCELGHQPSIRAQPLPPPNYEGSDMVESDYGSCEEVMF</sequence>
<dbReference type="InterPro" id="IPR013320">
    <property type="entry name" value="ConA-like_dom_sf"/>
</dbReference>
<dbReference type="SUPFAM" id="SSF57196">
    <property type="entry name" value="EGF/Laminin"/>
    <property type="match status" value="2"/>
</dbReference>
<feature type="domain" description="Cadherin" evidence="20">
    <location>
        <begin position="3277"/>
        <end position="3381"/>
    </location>
</feature>
<keyword evidence="8" id="KW-0130">Cell adhesion</keyword>
<feature type="disulfide bond" evidence="14">
    <location>
        <begin position="3965"/>
        <end position="3974"/>
    </location>
</feature>
<dbReference type="FunFam" id="2.60.40.60:FF:000052">
    <property type="entry name" value="FAT atypical cadherin 1"/>
    <property type="match status" value="1"/>
</dbReference>
<feature type="disulfide bond" evidence="14">
    <location>
        <begin position="3928"/>
        <end position="3937"/>
    </location>
</feature>
<comment type="caution">
    <text evidence="14">Lacks conserved residue(s) required for the propagation of feature annotation.</text>
</comment>
<feature type="domain" description="Cadherin" evidence="20">
    <location>
        <begin position="2125"/>
        <end position="2225"/>
    </location>
</feature>
<dbReference type="FunFam" id="2.60.40.60:FF:000053">
    <property type="entry name" value="FAT atypical cadherin 3"/>
    <property type="match status" value="1"/>
</dbReference>
<proteinExistence type="predicted"/>
<dbReference type="FunFam" id="2.60.40.60:FF:000065">
    <property type="entry name" value="FAT atypical cadherin 1"/>
    <property type="match status" value="1"/>
</dbReference>
<keyword evidence="3 14" id="KW-0245">EGF-like domain</keyword>
<reference evidence="21" key="1">
    <citation type="submission" date="2020-10" db="EMBL/GenBank/DDBJ databases">
        <title>Catharus ustulatus (Swainson's thrush) genome, bCatUst1, primary haplotype v2.</title>
        <authorList>
            <person name="Delmore K."/>
            <person name="Vafadar M."/>
            <person name="Formenti G."/>
            <person name="Chow W."/>
            <person name="Pelan S."/>
            <person name="Howe K."/>
            <person name="Rhie A."/>
            <person name="Mountcastle J."/>
            <person name="Haase B."/>
            <person name="Fedrigo O."/>
            <person name="Jarvis E.D."/>
        </authorList>
    </citation>
    <scope>NUCLEOTIDE SEQUENCE [LARGE SCALE GENOMIC DNA]</scope>
</reference>
<keyword evidence="9 16" id="KW-1133">Transmembrane helix</keyword>
<dbReference type="PROSITE" id="PS00232">
    <property type="entry name" value="CADHERIN_1"/>
    <property type="match status" value="10"/>
</dbReference>
<dbReference type="PROSITE" id="PS00022">
    <property type="entry name" value="EGF_1"/>
    <property type="match status" value="2"/>
</dbReference>
<feature type="domain" description="Cadherin" evidence="20">
    <location>
        <begin position="1509"/>
        <end position="1613"/>
    </location>
</feature>
<protein>
    <submittedName>
        <fullName evidence="21">FAT atypical cadherin 2</fullName>
    </submittedName>
</protein>
<feature type="domain" description="EGF-like" evidence="19">
    <location>
        <begin position="3940"/>
        <end position="3975"/>
    </location>
</feature>
<keyword evidence="11 14" id="KW-1015">Disulfide bond</keyword>
<feature type="domain" description="Cadherin" evidence="20">
    <location>
        <begin position="923"/>
        <end position="1029"/>
    </location>
</feature>
<dbReference type="FunFam" id="2.60.40.60:FF:000021">
    <property type="entry name" value="FAT atypical cadherin 1"/>
    <property type="match status" value="2"/>
</dbReference>
<feature type="domain" description="Cadherin" evidence="20">
    <location>
        <begin position="1922"/>
        <end position="2023"/>
    </location>
</feature>
<dbReference type="InterPro" id="IPR000742">
    <property type="entry name" value="EGF"/>
</dbReference>
<gene>
    <name evidence="21" type="primary">FAT2</name>
</gene>
<feature type="domain" description="Cadherin" evidence="20">
    <location>
        <begin position="2435"/>
        <end position="2538"/>
    </location>
</feature>
<evidence type="ECO:0000256" key="2">
    <source>
        <dbReference type="ARBA" id="ARBA00022475"/>
    </source>
</evidence>
<dbReference type="FunFam" id="2.60.40.60:FF:000075">
    <property type="entry name" value="FAT atypical cadherin 1"/>
    <property type="match status" value="1"/>
</dbReference>
<feature type="domain" description="Cadherin" evidence="20">
    <location>
        <begin position="1720"/>
        <end position="1825"/>
    </location>
</feature>
<dbReference type="FunFam" id="2.60.40.60:FF:000079">
    <property type="entry name" value="FAT atypical cadherin 1"/>
    <property type="match status" value="1"/>
</dbReference>
<feature type="domain" description="Cadherin" evidence="20">
    <location>
        <begin position="2646"/>
        <end position="2751"/>
    </location>
</feature>
<keyword evidence="6" id="KW-0677">Repeat</keyword>
<dbReference type="FunFam" id="2.60.40.60:FF:000198">
    <property type="entry name" value="Protocadherin Fat 2"/>
    <property type="match status" value="1"/>
</dbReference>
<feature type="transmembrane region" description="Helical" evidence="16">
    <location>
        <begin position="3995"/>
        <end position="4015"/>
    </location>
</feature>
<feature type="domain" description="Cadherin" evidence="20">
    <location>
        <begin position="2965"/>
        <end position="3066"/>
    </location>
</feature>
<feature type="domain" description="Cadherin" evidence="20">
    <location>
        <begin position="1614"/>
        <end position="1711"/>
    </location>
</feature>
<feature type="domain" description="Cadherin" evidence="20">
    <location>
        <begin position="3382"/>
        <end position="3486"/>
    </location>
</feature>
<keyword evidence="2" id="KW-1003">Cell membrane</keyword>
<dbReference type="SUPFAM" id="SSF49899">
    <property type="entry name" value="Concanavalin A-like lectins/glucanases"/>
    <property type="match status" value="1"/>
</dbReference>
<dbReference type="Gene3D" id="2.60.40.60">
    <property type="entry name" value="Cadherins"/>
    <property type="match status" value="33"/>
</dbReference>
<feature type="domain" description="Cadherin" evidence="20">
    <location>
        <begin position="818"/>
        <end position="926"/>
    </location>
</feature>
<comment type="subcellular location">
    <subcellularLocation>
        <location evidence="1">Cell membrane</location>
        <topology evidence="1">Single-pass membrane protein</topology>
    </subcellularLocation>
</comment>
<dbReference type="CDD" id="cd00110">
    <property type="entry name" value="LamG"/>
    <property type="match status" value="1"/>
</dbReference>
<feature type="domain" description="Laminin G" evidence="18">
    <location>
        <begin position="3727"/>
        <end position="3899"/>
    </location>
</feature>
<dbReference type="PANTHER" id="PTHR24026:SF126">
    <property type="entry name" value="PROTOCADHERIN FAT 4"/>
    <property type="match status" value="1"/>
</dbReference>
<dbReference type="FunFam" id="2.60.40.60:FF:000178">
    <property type="entry name" value="Protocadherin Fat 2"/>
    <property type="match status" value="1"/>
</dbReference>
<dbReference type="FunFam" id="2.60.40.60:FF:000035">
    <property type="entry name" value="Protocadherin Fat 3"/>
    <property type="match status" value="1"/>
</dbReference>
<feature type="domain" description="Cadherin" evidence="20">
    <location>
        <begin position="1198"/>
        <end position="1402"/>
    </location>
</feature>
<dbReference type="FunFam" id="2.60.40.60:FF:000197">
    <property type="entry name" value="FAT atypical cadherin 2"/>
    <property type="match status" value="1"/>
</dbReference>
<dbReference type="CDD" id="cd11304">
    <property type="entry name" value="Cadherin_repeat"/>
    <property type="match status" value="31"/>
</dbReference>
<feature type="domain" description="Cadherin" evidence="20">
    <location>
        <begin position="32"/>
        <end position="146"/>
    </location>
</feature>
<dbReference type="FunFam" id="2.60.40.60:FF:000071">
    <property type="entry name" value="FAT atypical cadherin 1"/>
    <property type="match status" value="1"/>
</dbReference>
<keyword evidence="10 16" id="KW-0472">Membrane</keyword>
<accession>A0A8C3UTI4</accession>
<evidence type="ECO:0000256" key="13">
    <source>
        <dbReference type="PROSITE-ProRule" id="PRU00043"/>
    </source>
</evidence>
<feature type="domain" description="Cadherin" evidence="20">
    <location>
        <begin position="1038"/>
        <end position="1197"/>
    </location>
</feature>
<reference evidence="21" key="3">
    <citation type="submission" date="2025-09" db="UniProtKB">
        <authorList>
            <consortium name="Ensembl"/>
        </authorList>
    </citation>
    <scope>IDENTIFICATION</scope>
</reference>
<evidence type="ECO:0000256" key="11">
    <source>
        <dbReference type="ARBA" id="ARBA00023157"/>
    </source>
</evidence>
<keyword evidence="7 13" id="KW-0106">Calcium</keyword>
<evidence type="ECO:0000256" key="6">
    <source>
        <dbReference type="ARBA" id="ARBA00022737"/>
    </source>
</evidence>
<dbReference type="PROSITE" id="PS50025">
    <property type="entry name" value="LAM_G_DOMAIN"/>
    <property type="match status" value="1"/>
</dbReference>
<evidence type="ECO:0000313" key="22">
    <source>
        <dbReference type="Proteomes" id="UP000694563"/>
    </source>
</evidence>
<dbReference type="Pfam" id="PF02210">
    <property type="entry name" value="Laminin_G_2"/>
    <property type="match status" value="1"/>
</dbReference>
<dbReference type="Gene3D" id="2.10.25.10">
    <property type="entry name" value="Laminin"/>
    <property type="match status" value="2"/>
</dbReference>
<evidence type="ECO:0000256" key="10">
    <source>
        <dbReference type="ARBA" id="ARBA00023136"/>
    </source>
</evidence>
<feature type="domain" description="EGF-like" evidence="19">
    <location>
        <begin position="3901"/>
        <end position="3938"/>
    </location>
</feature>
<feature type="domain" description="Cadherin" evidence="20">
    <location>
        <begin position="2752"/>
        <end position="2859"/>
    </location>
</feature>
<keyword evidence="4 16" id="KW-0812">Transmembrane</keyword>
<evidence type="ECO:0000259" key="18">
    <source>
        <dbReference type="PROSITE" id="PS50025"/>
    </source>
</evidence>
<dbReference type="GO" id="GO:0005509">
    <property type="term" value="F:calcium ion binding"/>
    <property type="evidence" value="ECO:0007669"/>
    <property type="project" value="UniProtKB-UniRule"/>
</dbReference>
<dbReference type="CDD" id="cd00054">
    <property type="entry name" value="EGF_CA"/>
    <property type="match status" value="2"/>
</dbReference>
<keyword evidence="12" id="KW-0325">Glycoprotein</keyword>
<dbReference type="PROSITE" id="PS50026">
    <property type="entry name" value="EGF_3"/>
    <property type="match status" value="2"/>
</dbReference>